<gene>
    <name evidence="2" type="ORF">GCM10010515_27680</name>
</gene>
<evidence type="ECO:0000313" key="2">
    <source>
        <dbReference type="EMBL" id="GGX58518.1"/>
    </source>
</evidence>
<sequence length="99" mass="10397">MSGTPGPVPHPSSTRSPAVGTGTFDPLGMDMSAPIECLRAGPRIVGCFGSLRANLMARAPQAHDRAPEITVQPAVTHSELGLYTIASPPVALFRQFRSD</sequence>
<evidence type="ECO:0000256" key="1">
    <source>
        <dbReference type="SAM" id="MobiDB-lite"/>
    </source>
</evidence>
<dbReference type="Proteomes" id="UP000645555">
    <property type="component" value="Unassembled WGS sequence"/>
</dbReference>
<accession>A0A918NCY7</accession>
<protein>
    <submittedName>
        <fullName evidence="2">Uncharacterized protein</fullName>
    </submittedName>
</protein>
<name>A0A918NCY7_9ACTN</name>
<keyword evidence="3" id="KW-1185">Reference proteome</keyword>
<proteinExistence type="predicted"/>
<dbReference type="EMBL" id="BMWD01000008">
    <property type="protein sequence ID" value="GGX58518.1"/>
    <property type="molecule type" value="Genomic_DNA"/>
</dbReference>
<evidence type="ECO:0000313" key="3">
    <source>
        <dbReference type="Proteomes" id="UP000645555"/>
    </source>
</evidence>
<organism evidence="2 3">
    <name type="scientific">Streptomyces fructofermentans</name>
    <dbReference type="NCBI Taxonomy" id="152141"/>
    <lineage>
        <taxon>Bacteria</taxon>
        <taxon>Bacillati</taxon>
        <taxon>Actinomycetota</taxon>
        <taxon>Actinomycetes</taxon>
        <taxon>Kitasatosporales</taxon>
        <taxon>Streptomycetaceae</taxon>
        <taxon>Streptomyces</taxon>
    </lineage>
</organism>
<reference evidence="2" key="2">
    <citation type="submission" date="2020-09" db="EMBL/GenBank/DDBJ databases">
        <authorList>
            <person name="Sun Q."/>
            <person name="Ohkuma M."/>
        </authorList>
    </citation>
    <scope>NUCLEOTIDE SEQUENCE</scope>
    <source>
        <strain evidence="2">JCM 4956</strain>
    </source>
</reference>
<comment type="caution">
    <text evidence="2">The sequence shown here is derived from an EMBL/GenBank/DDBJ whole genome shotgun (WGS) entry which is preliminary data.</text>
</comment>
<dbReference type="AlphaFoldDB" id="A0A918NCY7"/>
<reference evidence="2" key="1">
    <citation type="journal article" date="2014" name="Int. J. Syst. Evol. Microbiol.">
        <title>Complete genome sequence of Corynebacterium casei LMG S-19264T (=DSM 44701T), isolated from a smear-ripened cheese.</title>
        <authorList>
            <consortium name="US DOE Joint Genome Institute (JGI-PGF)"/>
            <person name="Walter F."/>
            <person name="Albersmeier A."/>
            <person name="Kalinowski J."/>
            <person name="Ruckert C."/>
        </authorList>
    </citation>
    <scope>NUCLEOTIDE SEQUENCE</scope>
    <source>
        <strain evidence="2">JCM 4956</strain>
    </source>
</reference>
<feature type="region of interest" description="Disordered" evidence="1">
    <location>
        <begin position="1"/>
        <end position="25"/>
    </location>
</feature>
<feature type="compositionally biased region" description="Pro residues" evidence="1">
    <location>
        <begin position="1"/>
        <end position="10"/>
    </location>
</feature>